<organism evidence="3 4">
    <name type="scientific">Caldicellulosiruptor kronotskyensis (strain DSM 18902 / VKM B-2412 / 2002)</name>
    <dbReference type="NCBI Taxonomy" id="632348"/>
    <lineage>
        <taxon>Bacteria</taxon>
        <taxon>Bacillati</taxon>
        <taxon>Bacillota</taxon>
        <taxon>Bacillota incertae sedis</taxon>
        <taxon>Caldicellulosiruptorales</taxon>
        <taxon>Caldicellulosiruptoraceae</taxon>
        <taxon>Caldicellulosiruptor</taxon>
    </lineage>
</organism>
<sequence length="303" mass="35436">MWYGKVFITGITGYIGSNIARYIVNNMKCQVIGIKRETSNMDYVRDIEDKIKLYQFGGSFKEIDKILSTEKPDIIFHLAARFLHNHTPDDIDDLINSNIKFGMYILESMVRNKVKYLINTGTSWLHYNNEEYNPVNLYAATKKAFQDILKFYTEAYNLNVITLDLTDTYGPGDKRKKIINLLKEAYLSGKVLDMSPGKQVMNFVYIDDVVVAYLHAAEIVYKKNFKNECFSVVSNENYTLQEIVGIINEITGDRLKVRWGALPYREKEFFSPWMNYKILPDWQPRVKLKEGLKILFREDVKKY</sequence>
<protein>
    <submittedName>
        <fullName evidence="3">NAD-dependent epimerase/dehydratase</fullName>
    </submittedName>
</protein>
<dbReference type="Proteomes" id="UP000006835">
    <property type="component" value="Chromosome"/>
</dbReference>
<dbReference type="InterPro" id="IPR036291">
    <property type="entry name" value="NAD(P)-bd_dom_sf"/>
</dbReference>
<keyword evidence="4" id="KW-1185">Reference proteome</keyword>
<evidence type="ECO:0000259" key="2">
    <source>
        <dbReference type="Pfam" id="PF01370"/>
    </source>
</evidence>
<dbReference type="Gene3D" id="3.40.50.720">
    <property type="entry name" value="NAD(P)-binding Rossmann-like Domain"/>
    <property type="match status" value="1"/>
</dbReference>
<dbReference type="AlphaFoldDB" id="E4SCJ8"/>
<name>E4SCJ8_CALK2</name>
<gene>
    <name evidence="3" type="ordered locus">Calkro_1061</name>
</gene>
<dbReference type="KEGG" id="ckn:Calkro_1061"/>
<reference evidence="3 4" key="2">
    <citation type="journal article" date="2011" name="J. Bacteriol.">
        <title>Complete genome sequences for the anaerobic, extremely thermophilic plant biomass-degrading bacteria Caldicellulosiruptor hydrothermalis, Caldicellulosiruptor kristjanssonii, Caldicellulosiruptor kronotskyensis, Caldicellulosiruptor owensenis, and Caldicellulosiruptor lactoaceticus.</title>
        <authorList>
            <person name="Blumer-Schuette S.E."/>
            <person name="Ozdemir I."/>
            <person name="Mistry D."/>
            <person name="Lucas S."/>
            <person name="Lapidus A."/>
            <person name="Cheng J.F."/>
            <person name="Goodwin L.A."/>
            <person name="Pitluck S."/>
            <person name="Land M.L."/>
            <person name="Hauser L.J."/>
            <person name="Woyke T."/>
            <person name="Mikhailova N."/>
            <person name="Pati A."/>
            <person name="Kyrpides N.C."/>
            <person name="Ivanova N."/>
            <person name="Detter J.C."/>
            <person name="Walston-Davenport K."/>
            <person name="Han S."/>
            <person name="Adams M.W."/>
            <person name="Kelly R.M."/>
        </authorList>
    </citation>
    <scope>NUCLEOTIDE SEQUENCE [LARGE SCALE GENOMIC DNA]</scope>
    <source>
        <strain evidence="4">DSM 18902 / VKM B-2412 / 2002</strain>
    </source>
</reference>
<dbReference type="RefSeq" id="WP_013430050.1">
    <property type="nucleotide sequence ID" value="NC_014720.1"/>
</dbReference>
<dbReference type="Pfam" id="PF01370">
    <property type="entry name" value="Epimerase"/>
    <property type="match status" value="1"/>
</dbReference>
<dbReference type="PANTHER" id="PTHR43000">
    <property type="entry name" value="DTDP-D-GLUCOSE 4,6-DEHYDRATASE-RELATED"/>
    <property type="match status" value="1"/>
</dbReference>
<comment type="similarity">
    <text evidence="1">Belongs to the NAD(P)-dependent epimerase/dehydratase family.</text>
</comment>
<dbReference type="EMBL" id="CP002330">
    <property type="protein sequence ID" value="ADQ45932.1"/>
    <property type="molecule type" value="Genomic_DNA"/>
</dbReference>
<evidence type="ECO:0000313" key="4">
    <source>
        <dbReference type="Proteomes" id="UP000006835"/>
    </source>
</evidence>
<feature type="domain" description="NAD-dependent epimerase/dehydratase" evidence="2">
    <location>
        <begin position="6"/>
        <end position="218"/>
    </location>
</feature>
<proteinExistence type="inferred from homology"/>
<dbReference type="InterPro" id="IPR001509">
    <property type="entry name" value="Epimerase_deHydtase"/>
</dbReference>
<reference key="1">
    <citation type="submission" date="2010-11" db="EMBL/GenBank/DDBJ databases">
        <title>Complete sequence of Caldicellulosiruptor kronotskyensis 2002.</title>
        <authorList>
            <consortium name="US DOE Joint Genome Institute"/>
            <person name="Lucas S."/>
            <person name="Copeland A."/>
            <person name="Lapidus A."/>
            <person name="Cheng J.-F."/>
            <person name="Bruce D."/>
            <person name="Goodwin L."/>
            <person name="Pitluck S."/>
            <person name="Davenport K."/>
            <person name="Detter J.C."/>
            <person name="Han C."/>
            <person name="Tapia R."/>
            <person name="Land M."/>
            <person name="Hauser L."/>
            <person name="Jeffries C."/>
            <person name="Kyrpides N."/>
            <person name="Ivanova N."/>
            <person name="Mikhailova N."/>
            <person name="Blumer-Schuette S.E."/>
            <person name="Kelly R.M."/>
            <person name="Woyke T."/>
        </authorList>
    </citation>
    <scope>NUCLEOTIDE SEQUENCE</scope>
    <source>
        <strain>2002</strain>
    </source>
</reference>
<evidence type="ECO:0000256" key="1">
    <source>
        <dbReference type="ARBA" id="ARBA00007637"/>
    </source>
</evidence>
<dbReference type="HOGENOM" id="CLU_007383_1_7_9"/>
<dbReference type="SUPFAM" id="SSF51735">
    <property type="entry name" value="NAD(P)-binding Rossmann-fold domains"/>
    <property type="match status" value="1"/>
</dbReference>
<dbReference type="OrthoDB" id="9811425at2"/>
<accession>E4SCJ8</accession>
<dbReference type="PATRIC" id="fig|632348.3.peg.1123"/>
<evidence type="ECO:0000313" key="3">
    <source>
        <dbReference type="EMBL" id="ADQ45932.1"/>
    </source>
</evidence>